<evidence type="ECO:0000256" key="1">
    <source>
        <dbReference type="ARBA" id="ARBA00023002"/>
    </source>
</evidence>
<dbReference type="EMBL" id="FUYQ01000019">
    <property type="protein sequence ID" value="SKB72536.1"/>
    <property type="molecule type" value="Genomic_DNA"/>
</dbReference>
<dbReference type="GO" id="GO:0071949">
    <property type="term" value="F:FAD binding"/>
    <property type="evidence" value="ECO:0007669"/>
    <property type="project" value="TreeGrafter"/>
</dbReference>
<dbReference type="InterPro" id="IPR029041">
    <property type="entry name" value="FAD-linked_oxidoreductase-like"/>
</dbReference>
<dbReference type="GO" id="GO:0004657">
    <property type="term" value="F:proline dehydrogenase activity"/>
    <property type="evidence" value="ECO:0007669"/>
    <property type="project" value="InterPro"/>
</dbReference>
<dbReference type="PANTHER" id="PTHR13914">
    <property type="entry name" value="PROLINE OXIDASE"/>
    <property type="match status" value="1"/>
</dbReference>
<protein>
    <submittedName>
        <fullName evidence="3">L-proline dehydrogenase</fullName>
    </submittedName>
</protein>
<dbReference type="InterPro" id="IPR002872">
    <property type="entry name" value="Proline_DH_dom"/>
</dbReference>
<dbReference type="GO" id="GO:0010133">
    <property type="term" value="P:L-proline catabolic process to L-glutamate"/>
    <property type="evidence" value="ECO:0007669"/>
    <property type="project" value="TreeGrafter"/>
</dbReference>
<dbReference type="SUPFAM" id="SSF51730">
    <property type="entry name" value="FAD-linked oxidoreductase"/>
    <property type="match status" value="1"/>
</dbReference>
<dbReference type="Pfam" id="PF01619">
    <property type="entry name" value="Pro_dh"/>
    <property type="match status" value="1"/>
</dbReference>
<gene>
    <name evidence="3" type="ORF">SAMN05660349_02526</name>
</gene>
<evidence type="ECO:0000313" key="4">
    <source>
        <dbReference type="Proteomes" id="UP000190852"/>
    </source>
</evidence>
<organism evidence="3 4">
    <name type="scientific">Parabacteroides chartae</name>
    <dbReference type="NCBI Taxonomy" id="1037355"/>
    <lineage>
        <taxon>Bacteria</taxon>
        <taxon>Pseudomonadati</taxon>
        <taxon>Bacteroidota</taxon>
        <taxon>Bacteroidia</taxon>
        <taxon>Bacteroidales</taxon>
        <taxon>Tannerellaceae</taxon>
        <taxon>Parabacteroides</taxon>
    </lineage>
</organism>
<dbReference type="Gene3D" id="3.20.20.220">
    <property type="match status" value="1"/>
</dbReference>
<evidence type="ECO:0000313" key="3">
    <source>
        <dbReference type="EMBL" id="SKB72536.1"/>
    </source>
</evidence>
<dbReference type="Proteomes" id="UP000190852">
    <property type="component" value="Unassembled WGS sequence"/>
</dbReference>
<proteinExistence type="predicted"/>
<reference evidence="4" key="1">
    <citation type="submission" date="2017-02" db="EMBL/GenBank/DDBJ databases">
        <authorList>
            <person name="Varghese N."/>
            <person name="Submissions S."/>
        </authorList>
    </citation>
    <scope>NUCLEOTIDE SEQUENCE [LARGE SCALE GENOMIC DNA]</scope>
    <source>
        <strain evidence="4">DSM 24967</strain>
    </source>
</reference>
<evidence type="ECO:0000259" key="2">
    <source>
        <dbReference type="Pfam" id="PF01619"/>
    </source>
</evidence>
<name>A0A1T5DLI7_9BACT</name>
<dbReference type="InterPro" id="IPR015659">
    <property type="entry name" value="Proline_oxidase"/>
</dbReference>
<feature type="domain" description="Proline dehydrogenase" evidence="2">
    <location>
        <begin position="74"/>
        <end position="372"/>
    </location>
</feature>
<sequence length="397" mass="45478">MLDFSNTEIAFSHKSDADLRNADCLFRAIKQPFIVKCGKGLAQLALGINFPVAWAVKPTLFKQFVGGETLKDCTRSMEQLQKFNVKSILDYSAEGGQSEQDIRYSYEETLRSIDFARNNPTIAYTVFKPSAMVTDELLAKASEKPETLTAAEAKEFARFRKRFMSLCERAYKNDVRILVDAEDYCFQDAIDRLTEEAMRLFNSKRAIVFATLQMYRHDRMPYLQKIWDDSRKYNYIAGIKFVRGAYMEAERARASEMGYPDPICKDKQATDDNYNAGLAFVVDHIDCMELFSGTHNEYSNLYLAELMAKKGIQPNDTRIFFAQLYGMSDNISFNLANAGYCVAKYVPYAPVKKVLPYLIRRAEENTSMAGQTGRELRMIERELDRRKQKRSAVANPS</sequence>
<keyword evidence="1" id="KW-0560">Oxidoreductase</keyword>
<dbReference type="AlphaFoldDB" id="A0A1T5DLI7"/>
<keyword evidence="4" id="KW-1185">Reference proteome</keyword>
<dbReference type="PANTHER" id="PTHR13914:SF0">
    <property type="entry name" value="PROLINE DEHYDROGENASE 1, MITOCHONDRIAL"/>
    <property type="match status" value="1"/>
</dbReference>
<accession>A0A1T5DLI7</accession>
<dbReference type="RefSeq" id="WP_079683960.1">
    <property type="nucleotide sequence ID" value="NZ_FUYQ01000019.1"/>
</dbReference>